<dbReference type="InterPro" id="IPR050297">
    <property type="entry name" value="LipidA_mod_glycosyltrf_83"/>
</dbReference>
<name>A0A4R9BX34_9MICO</name>
<keyword evidence="3" id="KW-0328">Glycosyltransferase</keyword>
<dbReference type="OrthoDB" id="5318634at2"/>
<dbReference type="GO" id="GO:0009103">
    <property type="term" value="P:lipopolysaccharide biosynthetic process"/>
    <property type="evidence" value="ECO:0007669"/>
    <property type="project" value="UniProtKB-ARBA"/>
</dbReference>
<dbReference type="GO" id="GO:0016763">
    <property type="term" value="F:pentosyltransferase activity"/>
    <property type="evidence" value="ECO:0007669"/>
    <property type="project" value="TreeGrafter"/>
</dbReference>
<keyword evidence="5 8" id="KW-0812">Transmembrane</keyword>
<evidence type="ECO:0000256" key="3">
    <source>
        <dbReference type="ARBA" id="ARBA00022676"/>
    </source>
</evidence>
<dbReference type="AlphaFoldDB" id="A0A4R9BX34"/>
<dbReference type="Proteomes" id="UP000298468">
    <property type="component" value="Unassembled WGS sequence"/>
</dbReference>
<keyword evidence="6 8" id="KW-1133">Transmembrane helix</keyword>
<keyword evidence="2" id="KW-1003">Cell membrane</keyword>
<reference evidence="9 10" key="1">
    <citation type="submission" date="2019-03" db="EMBL/GenBank/DDBJ databases">
        <title>Genomics of glacier-inhabiting Cryobacterium strains.</title>
        <authorList>
            <person name="Liu Q."/>
            <person name="Xin Y.-H."/>
        </authorList>
    </citation>
    <scope>NUCLEOTIDE SEQUENCE [LARGE SCALE GENOMIC DNA]</scope>
    <source>
        <strain evidence="9 10">Sr59</strain>
    </source>
</reference>
<dbReference type="PANTHER" id="PTHR33908">
    <property type="entry name" value="MANNOSYLTRANSFERASE YKCB-RELATED"/>
    <property type="match status" value="1"/>
</dbReference>
<evidence type="ECO:0000313" key="10">
    <source>
        <dbReference type="Proteomes" id="UP000298468"/>
    </source>
</evidence>
<gene>
    <name evidence="9" type="ORF">E3T61_05485</name>
</gene>
<evidence type="ECO:0000256" key="7">
    <source>
        <dbReference type="ARBA" id="ARBA00023136"/>
    </source>
</evidence>
<evidence type="ECO:0000313" key="9">
    <source>
        <dbReference type="EMBL" id="TFD93027.1"/>
    </source>
</evidence>
<evidence type="ECO:0000256" key="4">
    <source>
        <dbReference type="ARBA" id="ARBA00022679"/>
    </source>
</evidence>
<evidence type="ECO:0000256" key="5">
    <source>
        <dbReference type="ARBA" id="ARBA00022692"/>
    </source>
</evidence>
<sequence>MHATPVSIPRLNRTGRSRISYPSRRNPAAVIVGIVALIISLAASWIPSYWSDEVATLRASRLSWHELFAFVEHKDAVHAAYYSLVKLWVGAFGESELATRSLSAIAVAAAAAGLVVLVASATSVRMAVVAGLIFAVLPRTTSMGSEARSFALSAAVAVWITVILLVAARTKSWRWWAAYSALGAAGTYLFLYSVLIFAAHLVYLLLHQRVRSILVPWLIAASAAAATALPILLMSVTQKDQIAWLADQPVVNAWTILVEPAFDSSWLVAATAWCALLLLAYRAQKKAPGPQRGLFRLAGVWFIVPPVLLLTADALIGPLYTARYLSFTVPAIAILLAIACTMPARSIVAWILVAALALASVPTYIAQRGPFAKNGGSDLSQIADYIRSNAATGDGIYLQDTGSITLRPRQALYAYPDAFTATADIAFEAPFTATGTFSDRTRSLAEIGPQLVGVHRIWVVTAGSLDSDAAREAGAALQPMGFVEATTHTTNRSLITLYEG</sequence>
<feature type="transmembrane region" description="Helical" evidence="8">
    <location>
        <begin position="293"/>
        <end position="316"/>
    </location>
</feature>
<feature type="transmembrane region" description="Helical" evidence="8">
    <location>
        <begin position="264"/>
        <end position="281"/>
    </location>
</feature>
<feature type="transmembrane region" description="Helical" evidence="8">
    <location>
        <begin position="149"/>
        <end position="168"/>
    </location>
</feature>
<feature type="transmembrane region" description="Helical" evidence="8">
    <location>
        <begin position="347"/>
        <end position="365"/>
    </location>
</feature>
<keyword evidence="10" id="KW-1185">Reference proteome</keyword>
<comment type="subcellular location">
    <subcellularLocation>
        <location evidence="1">Cell membrane</location>
        <topology evidence="1">Multi-pass membrane protein</topology>
    </subcellularLocation>
</comment>
<feature type="transmembrane region" description="Helical" evidence="8">
    <location>
        <begin position="322"/>
        <end position="340"/>
    </location>
</feature>
<proteinExistence type="predicted"/>
<dbReference type="EMBL" id="SOHM01000009">
    <property type="protein sequence ID" value="TFD93027.1"/>
    <property type="molecule type" value="Genomic_DNA"/>
</dbReference>
<dbReference type="GO" id="GO:0010041">
    <property type="term" value="P:response to iron(III) ion"/>
    <property type="evidence" value="ECO:0007669"/>
    <property type="project" value="TreeGrafter"/>
</dbReference>
<organism evidence="9 10">
    <name type="scientific">Cryobacterium lactosi</name>
    <dbReference type="NCBI Taxonomy" id="1259202"/>
    <lineage>
        <taxon>Bacteria</taxon>
        <taxon>Bacillati</taxon>
        <taxon>Actinomycetota</taxon>
        <taxon>Actinomycetes</taxon>
        <taxon>Micrococcales</taxon>
        <taxon>Microbacteriaceae</taxon>
        <taxon>Cryobacterium</taxon>
    </lineage>
</organism>
<evidence type="ECO:0000256" key="8">
    <source>
        <dbReference type="SAM" id="Phobius"/>
    </source>
</evidence>
<evidence type="ECO:0000256" key="6">
    <source>
        <dbReference type="ARBA" id="ARBA00022989"/>
    </source>
</evidence>
<comment type="caution">
    <text evidence="9">The sequence shown here is derived from an EMBL/GenBank/DDBJ whole genome shotgun (WGS) entry which is preliminary data.</text>
</comment>
<keyword evidence="4" id="KW-0808">Transferase</keyword>
<dbReference type="GO" id="GO:0005886">
    <property type="term" value="C:plasma membrane"/>
    <property type="evidence" value="ECO:0007669"/>
    <property type="project" value="UniProtKB-SubCell"/>
</dbReference>
<dbReference type="PANTHER" id="PTHR33908:SF3">
    <property type="entry name" value="UNDECAPRENYL PHOSPHATE-ALPHA-4-AMINO-4-DEOXY-L-ARABINOSE ARABINOSYL TRANSFERASE"/>
    <property type="match status" value="1"/>
</dbReference>
<keyword evidence="7 8" id="KW-0472">Membrane</keyword>
<feature type="transmembrane region" description="Helical" evidence="8">
    <location>
        <begin position="188"/>
        <end position="206"/>
    </location>
</feature>
<feature type="transmembrane region" description="Helical" evidence="8">
    <location>
        <begin position="104"/>
        <end position="137"/>
    </location>
</feature>
<evidence type="ECO:0000256" key="1">
    <source>
        <dbReference type="ARBA" id="ARBA00004651"/>
    </source>
</evidence>
<protein>
    <submittedName>
        <fullName evidence="9">Uncharacterized protein</fullName>
    </submittedName>
</protein>
<evidence type="ECO:0000256" key="2">
    <source>
        <dbReference type="ARBA" id="ARBA00022475"/>
    </source>
</evidence>
<feature type="transmembrane region" description="Helical" evidence="8">
    <location>
        <begin position="213"/>
        <end position="236"/>
    </location>
</feature>
<feature type="transmembrane region" description="Helical" evidence="8">
    <location>
        <begin position="28"/>
        <end position="50"/>
    </location>
</feature>
<accession>A0A4R9BX34</accession>